<reference evidence="2" key="3">
    <citation type="journal article" date="2019" name="BMC Res. Notes">
        <title>Complete genome sequence of the Sulfodiicoccus acidiphilus strain HS-1T, the first crenarchaeon that lacks polB3, isolated from an acidic hot spring in Ohwaku-dani, Hakone, Japan.</title>
        <authorList>
            <person name="Sakai H.D."/>
            <person name="Kurosawa N."/>
        </authorList>
    </citation>
    <scope>NUCLEOTIDE SEQUENCE</scope>
    <source>
        <strain evidence="2">HS-1</strain>
    </source>
</reference>
<protein>
    <submittedName>
        <fullName evidence="2">Transcriptional regulator</fullName>
    </submittedName>
</protein>
<name>A0A348B540_9CREN</name>
<dbReference type="Pfam" id="PF24038">
    <property type="entry name" value="DUF7347"/>
    <property type="match status" value="1"/>
</dbReference>
<gene>
    <name evidence="3" type="ORF">GCM10007116_03960</name>
    <name evidence="2" type="ORF">HS1genome_1681</name>
</gene>
<dbReference type="EMBL" id="AP018553">
    <property type="protein sequence ID" value="BBD73292.1"/>
    <property type="molecule type" value="Genomic_DNA"/>
</dbReference>
<accession>A0A348B540</accession>
<dbReference type="KEGG" id="sacd:HS1genome_1681"/>
<organism evidence="2 4">
    <name type="scientific">Sulfodiicoccus acidiphilus</name>
    <dbReference type="NCBI Taxonomy" id="1670455"/>
    <lineage>
        <taxon>Archaea</taxon>
        <taxon>Thermoproteota</taxon>
        <taxon>Thermoprotei</taxon>
        <taxon>Sulfolobales</taxon>
        <taxon>Sulfolobaceae</taxon>
        <taxon>Sulfodiicoccus</taxon>
    </lineage>
</organism>
<evidence type="ECO:0000313" key="2">
    <source>
        <dbReference type="EMBL" id="BBD73292.1"/>
    </source>
</evidence>
<proteinExistence type="predicted"/>
<reference evidence="3" key="1">
    <citation type="journal article" date="2014" name="Int. J. Syst. Evol. Microbiol.">
        <title>Complete genome sequence of Corynebacterium casei LMG S-19264T (=DSM 44701T), isolated from a smear-ripened cheese.</title>
        <authorList>
            <consortium name="US DOE Joint Genome Institute (JGI-PGF)"/>
            <person name="Walter F."/>
            <person name="Albersmeier A."/>
            <person name="Kalinowski J."/>
            <person name="Ruckert C."/>
        </authorList>
    </citation>
    <scope>NUCLEOTIDE SEQUENCE</scope>
    <source>
        <strain evidence="3">JCM 31740</strain>
    </source>
</reference>
<dbReference type="GO" id="GO:0003700">
    <property type="term" value="F:DNA-binding transcription factor activity"/>
    <property type="evidence" value="ECO:0007669"/>
    <property type="project" value="InterPro"/>
</dbReference>
<dbReference type="Gene3D" id="1.10.10.10">
    <property type="entry name" value="Winged helix-like DNA-binding domain superfamily/Winged helix DNA-binding domain"/>
    <property type="match status" value="1"/>
</dbReference>
<dbReference type="InterPro" id="IPR036390">
    <property type="entry name" value="WH_DNA-bd_sf"/>
</dbReference>
<sequence>MHHMDDRIFEAVSHPVRRQVILLLGERKEMTFSEIMNELSIESPALAFHMRKLEGLIEKVKDSYRLTDLGRRAYGVILSLKGVSGSTEATQKEESVEPLERKEMTPLILRDRMMVEVTQDLVDELFKEGRKLVVTDCVFVDFKEMDPGKLKEVLEEVKDVVTVTCPESLRVVVEPRCRDVLNVSDPMGKNLTFPMLGVPSFVDKVLRFALLGSPLLGSPKVEKSLREVYNTDIPQVGKLTLEMEGGTLEVREGAPHVRASCEDPDDFEISTSNDELALSFEGCNVLVTHPADVDFDLEMEGGVAELMGLSPRRANVEMDGGVGRIDLVPGEMRIAVSGGQLTGLLRFTDIRGNSKVYMDLEGGVASLALDVPEQVGIVVSVDRKGGMLYSTLKQREGIGGKVEVEAKVRGGLLELREAESGKIESRG</sequence>
<dbReference type="SUPFAM" id="SSF46785">
    <property type="entry name" value="Winged helix' DNA-binding domain"/>
    <property type="match status" value="1"/>
</dbReference>
<dbReference type="Proteomes" id="UP000276741">
    <property type="component" value="Chromosome"/>
</dbReference>
<dbReference type="InterPro" id="IPR055771">
    <property type="entry name" value="DUF7347"/>
</dbReference>
<feature type="domain" description="HTH arsR-type" evidence="1">
    <location>
        <begin position="7"/>
        <end position="92"/>
    </location>
</feature>
<dbReference type="InterPro" id="IPR011991">
    <property type="entry name" value="ArsR-like_HTH"/>
</dbReference>
<reference evidence="3" key="4">
    <citation type="submission" date="2020-09" db="EMBL/GenBank/DDBJ databases">
        <authorList>
            <person name="Sun Q."/>
            <person name="Ohkuma M."/>
        </authorList>
    </citation>
    <scope>NUCLEOTIDE SEQUENCE</scope>
    <source>
        <strain evidence="3">JCM 31740</strain>
    </source>
</reference>
<dbReference type="EMBL" id="BMQS01000003">
    <property type="protein sequence ID" value="GGT89321.1"/>
    <property type="molecule type" value="Genomic_DNA"/>
</dbReference>
<dbReference type="SMART" id="SM00418">
    <property type="entry name" value="HTH_ARSR"/>
    <property type="match status" value="1"/>
</dbReference>
<keyword evidence="4" id="KW-1185">Reference proteome</keyword>
<evidence type="ECO:0000313" key="4">
    <source>
        <dbReference type="Proteomes" id="UP000276741"/>
    </source>
</evidence>
<evidence type="ECO:0000313" key="3">
    <source>
        <dbReference type="EMBL" id="GGT89321.1"/>
    </source>
</evidence>
<dbReference type="InterPro" id="IPR036388">
    <property type="entry name" value="WH-like_DNA-bd_sf"/>
</dbReference>
<dbReference type="CDD" id="cd00090">
    <property type="entry name" value="HTH_ARSR"/>
    <property type="match status" value="1"/>
</dbReference>
<reference evidence="4" key="2">
    <citation type="submission" date="2018-04" db="EMBL/GenBank/DDBJ databases">
        <title>Complete genome sequence of Sulfodiicoccus acidiphilus strain HS-1.</title>
        <authorList>
            <person name="Sakai H.D."/>
            <person name="Kurosawa N."/>
        </authorList>
    </citation>
    <scope>NUCLEOTIDE SEQUENCE [LARGE SCALE GENOMIC DNA]</scope>
    <source>
        <strain evidence="4">HS-1</strain>
    </source>
</reference>
<evidence type="ECO:0000259" key="1">
    <source>
        <dbReference type="SMART" id="SM00418"/>
    </source>
</evidence>
<dbReference type="AlphaFoldDB" id="A0A348B540"/>
<dbReference type="InterPro" id="IPR001845">
    <property type="entry name" value="HTH_ArsR_DNA-bd_dom"/>
</dbReference>
<dbReference type="Proteomes" id="UP000616143">
    <property type="component" value="Unassembled WGS sequence"/>
</dbReference>